<name>G8QW60_SPHPG</name>
<comment type="subunit">
    <text evidence="12">Monomer. Interacts with DnaB.</text>
</comment>
<proteinExistence type="inferred from homology"/>
<dbReference type="InterPro" id="IPR034151">
    <property type="entry name" value="TOPRIM_DnaG_bac"/>
</dbReference>
<evidence type="ECO:0000256" key="3">
    <source>
        <dbReference type="ARBA" id="ARBA00022679"/>
    </source>
</evidence>
<dbReference type="EC" id="2.7.7.101" evidence="12"/>
<dbReference type="HAMAP" id="MF_00974">
    <property type="entry name" value="DNA_primase_DnaG"/>
    <property type="match status" value="1"/>
</dbReference>
<dbReference type="InterPro" id="IPR019475">
    <property type="entry name" value="DNA_primase_DnaB-bd"/>
</dbReference>
<evidence type="ECO:0000256" key="5">
    <source>
        <dbReference type="ARBA" id="ARBA00022705"/>
    </source>
</evidence>
<evidence type="ECO:0000256" key="8">
    <source>
        <dbReference type="ARBA" id="ARBA00022833"/>
    </source>
</evidence>
<dbReference type="GO" id="GO:0005737">
    <property type="term" value="C:cytoplasm"/>
    <property type="evidence" value="ECO:0007669"/>
    <property type="project" value="TreeGrafter"/>
</dbReference>
<dbReference type="InterPro" id="IPR006295">
    <property type="entry name" value="DNA_primase_DnaG"/>
</dbReference>
<dbReference type="PANTHER" id="PTHR30313">
    <property type="entry name" value="DNA PRIMASE"/>
    <property type="match status" value="1"/>
</dbReference>
<dbReference type="Pfam" id="PF01807">
    <property type="entry name" value="Zn_ribbon_DnaG"/>
    <property type="match status" value="1"/>
</dbReference>
<evidence type="ECO:0000259" key="15">
    <source>
        <dbReference type="PROSITE" id="PS50880"/>
    </source>
</evidence>
<keyword evidence="2 12" id="KW-0639">Primosome</keyword>
<evidence type="ECO:0000256" key="11">
    <source>
        <dbReference type="ARBA" id="ARBA00023163"/>
    </source>
</evidence>
<keyword evidence="6 12" id="KW-0479">Metal-binding</keyword>
<evidence type="ECO:0000313" key="16">
    <source>
        <dbReference type="EMBL" id="AEV28303.1"/>
    </source>
</evidence>
<comment type="cofactor">
    <cofactor evidence="12 13 14">
        <name>Zn(2+)</name>
        <dbReference type="ChEBI" id="CHEBI:29105"/>
    </cofactor>
    <text evidence="12 13 14">Binds 1 zinc ion per monomer.</text>
</comment>
<dbReference type="STRING" id="158190.SpiGrapes_0446"/>
<evidence type="ECO:0000256" key="7">
    <source>
        <dbReference type="ARBA" id="ARBA00022771"/>
    </source>
</evidence>
<sequence>MAKISDSVLDQIKAKIPISEVVSDYVTLSSRGGRLWGLCPFHQEKTASFSVVDDQGFYYCFSCKKGGSMFDFVMEMEKVPFVEAVKMLAKKANVELADENPEDRKKRDLNETLYDLYDKIAGSFHFILTNSKMGKKGRDYLEARNVKPEMWEKFNLGYAPDNANWLYSFLVKQHYSDELLSQSGLFSQNTAKYPLFRDRLMFPIRTWQGKTVAFGARDLSGTSKAKYINTPETPIYSKKNNLFGLYESLDTIKKSQSAILCEGNFDVVALHQSGLTNAMAPLGTSFTNEQAKLLRRYCTSVTTLFDSDAAGQSATVKALTIAQSHGIANTVLKLSLAKDASELVEKQGEESLRSDLQHPIQGFDYLVNNAINQYDITTSRGKSLVFSKVRPYLDATESAIEKEDLIKHLSLLLKVDESSIIDDYSRGHTRTAEPQVPVKGDHVKPLNPASISVDLYAMLTLVNNRSLYVQFRYKLAIEDLEDQEAEALYDVLEDAAREDVGKNDEYILQMIDDPQLRSDVATSFTMEEFRLAPQKVLNEAVNRIQLRNYEKKRASSKRLLDISLSDGTAEEGIEELLREKTEIDAKISLLKQVLGQDN</sequence>
<evidence type="ECO:0000313" key="17">
    <source>
        <dbReference type="Proteomes" id="UP000005632"/>
    </source>
</evidence>
<dbReference type="NCBIfam" id="TIGR01391">
    <property type="entry name" value="dnaG"/>
    <property type="match status" value="1"/>
</dbReference>
<organism evidence="16 17">
    <name type="scientific">Sphaerochaeta pleomorpha (strain ATCC BAA-1885 / DSM 22778 / Grapes)</name>
    <dbReference type="NCBI Taxonomy" id="158190"/>
    <lineage>
        <taxon>Bacteria</taxon>
        <taxon>Pseudomonadati</taxon>
        <taxon>Spirochaetota</taxon>
        <taxon>Spirochaetia</taxon>
        <taxon>Spirochaetales</taxon>
        <taxon>Sphaerochaetaceae</taxon>
        <taxon>Sphaerochaeta</taxon>
    </lineage>
</organism>
<evidence type="ECO:0000256" key="12">
    <source>
        <dbReference type="HAMAP-Rule" id="MF_00974"/>
    </source>
</evidence>
<protein>
    <recommendedName>
        <fullName evidence="12 13">DNA primase</fullName>
        <ecNumber evidence="12">2.7.7.101</ecNumber>
    </recommendedName>
</protein>
<accession>G8QW60</accession>
<dbReference type="GO" id="GO:0003899">
    <property type="term" value="F:DNA-directed RNA polymerase activity"/>
    <property type="evidence" value="ECO:0007669"/>
    <property type="project" value="UniProtKB-UniRule"/>
</dbReference>
<dbReference type="Gene3D" id="3.90.580.10">
    <property type="entry name" value="Zinc finger, CHC2-type domain"/>
    <property type="match status" value="1"/>
</dbReference>
<dbReference type="Gene3D" id="3.90.980.10">
    <property type="entry name" value="DNA primase, catalytic core, N-terminal domain"/>
    <property type="match status" value="1"/>
</dbReference>
<dbReference type="Pfam" id="PF13155">
    <property type="entry name" value="Toprim_2"/>
    <property type="match status" value="1"/>
</dbReference>
<dbReference type="AlphaFoldDB" id="G8QW60"/>
<gene>
    <name evidence="12" type="primary">dnaG</name>
    <name evidence="16" type="ordered locus">SpiGrapes_0446</name>
</gene>
<evidence type="ECO:0000256" key="6">
    <source>
        <dbReference type="ARBA" id="ARBA00022723"/>
    </source>
</evidence>
<keyword evidence="9" id="KW-0460">Magnesium</keyword>
<dbReference type="InterPro" id="IPR036977">
    <property type="entry name" value="DNA_primase_Znf_CHC2"/>
</dbReference>
<dbReference type="SUPFAM" id="SSF56731">
    <property type="entry name" value="DNA primase core"/>
    <property type="match status" value="1"/>
</dbReference>
<evidence type="ECO:0000256" key="10">
    <source>
        <dbReference type="ARBA" id="ARBA00023125"/>
    </source>
</evidence>
<keyword evidence="1 12" id="KW-0240">DNA-directed RNA polymerase</keyword>
<dbReference type="InterPro" id="IPR037068">
    <property type="entry name" value="DNA_primase_core_N_sf"/>
</dbReference>
<comment type="similarity">
    <text evidence="12 13">Belongs to the DnaG primase family.</text>
</comment>
<evidence type="ECO:0000256" key="13">
    <source>
        <dbReference type="PIRNR" id="PIRNR002811"/>
    </source>
</evidence>
<keyword evidence="10 12" id="KW-0238">DNA-binding</keyword>
<dbReference type="CDD" id="cd03364">
    <property type="entry name" value="TOPRIM_DnaG_primases"/>
    <property type="match status" value="1"/>
</dbReference>
<dbReference type="Gene3D" id="3.40.1360.10">
    <property type="match status" value="1"/>
</dbReference>
<dbReference type="SUPFAM" id="SSF57783">
    <property type="entry name" value="Zinc beta-ribbon"/>
    <property type="match status" value="1"/>
</dbReference>
<feature type="zinc finger region" description="CHC2-type" evidence="12 14">
    <location>
        <begin position="39"/>
        <end position="63"/>
    </location>
</feature>
<evidence type="ECO:0000256" key="14">
    <source>
        <dbReference type="PIRSR" id="PIRSR002811-1"/>
    </source>
</evidence>
<keyword evidence="3 12" id="KW-0808">Transferase</keyword>
<evidence type="ECO:0000256" key="1">
    <source>
        <dbReference type="ARBA" id="ARBA00022478"/>
    </source>
</evidence>
<keyword evidence="5 12" id="KW-0235">DNA replication</keyword>
<dbReference type="GO" id="GO:0000428">
    <property type="term" value="C:DNA-directed RNA polymerase complex"/>
    <property type="evidence" value="ECO:0007669"/>
    <property type="project" value="UniProtKB-KW"/>
</dbReference>
<reference evidence="16 17" key="1">
    <citation type="submission" date="2011-11" db="EMBL/GenBank/DDBJ databases">
        <title>Complete sequence of Spirochaeta sp. grapes.</title>
        <authorList>
            <consortium name="US DOE Joint Genome Institute"/>
            <person name="Lucas S."/>
            <person name="Han J."/>
            <person name="Lapidus A."/>
            <person name="Cheng J.-F."/>
            <person name="Goodwin L."/>
            <person name="Pitluck S."/>
            <person name="Peters L."/>
            <person name="Ovchinnikova G."/>
            <person name="Munk A.C."/>
            <person name="Detter J.C."/>
            <person name="Han C."/>
            <person name="Tapia R."/>
            <person name="Land M."/>
            <person name="Hauser L."/>
            <person name="Kyrpides N."/>
            <person name="Ivanova N."/>
            <person name="Pagani I."/>
            <person name="Ritalahtilisa K."/>
            <person name="Loeffler F."/>
            <person name="Woyke T."/>
        </authorList>
    </citation>
    <scope>NUCLEOTIDE SEQUENCE [LARGE SCALE GENOMIC DNA]</scope>
    <source>
        <strain evidence="17">ATCC BAA-1885 / DSM 22778 / Grapes</strain>
    </source>
</reference>
<dbReference type="InterPro" id="IPR002694">
    <property type="entry name" value="Znf_CHC2"/>
</dbReference>
<dbReference type="GO" id="GO:0008270">
    <property type="term" value="F:zinc ion binding"/>
    <property type="evidence" value="ECO:0007669"/>
    <property type="project" value="UniProtKB-UniRule"/>
</dbReference>
<dbReference type="InterPro" id="IPR006171">
    <property type="entry name" value="TOPRIM_dom"/>
</dbReference>
<keyword evidence="11 12" id="KW-0804">Transcription</keyword>
<dbReference type="Proteomes" id="UP000005632">
    <property type="component" value="Chromosome"/>
</dbReference>
<dbReference type="FunFam" id="3.90.580.10:FF:000001">
    <property type="entry name" value="DNA primase"/>
    <property type="match status" value="1"/>
</dbReference>
<dbReference type="GO" id="GO:0003677">
    <property type="term" value="F:DNA binding"/>
    <property type="evidence" value="ECO:0007669"/>
    <property type="project" value="UniProtKB-KW"/>
</dbReference>
<dbReference type="SMART" id="SM00493">
    <property type="entry name" value="TOPRIM"/>
    <property type="match status" value="1"/>
</dbReference>
<comment type="domain">
    <text evidence="12">Contains an N-terminal zinc-binding domain, a central core domain that contains the primase activity, and a C-terminal DnaB-binding domain.</text>
</comment>
<dbReference type="RefSeq" id="WP_014269152.1">
    <property type="nucleotide sequence ID" value="NC_016633.1"/>
</dbReference>
<dbReference type="GO" id="GO:0006269">
    <property type="term" value="P:DNA replication, synthesis of primer"/>
    <property type="evidence" value="ECO:0007669"/>
    <property type="project" value="UniProtKB-UniRule"/>
</dbReference>
<dbReference type="KEGG" id="sgp:SpiGrapes_0446"/>
<dbReference type="Pfam" id="PF10410">
    <property type="entry name" value="DnaB_bind"/>
    <property type="match status" value="1"/>
</dbReference>
<evidence type="ECO:0000256" key="9">
    <source>
        <dbReference type="ARBA" id="ARBA00022842"/>
    </source>
</evidence>
<dbReference type="PIRSF" id="PIRSF002811">
    <property type="entry name" value="DnaG"/>
    <property type="match status" value="1"/>
</dbReference>
<evidence type="ECO:0000256" key="4">
    <source>
        <dbReference type="ARBA" id="ARBA00022695"/>
    </source>
</evidence>
<dbReference type="eggNOG" id="COG0358">
    <property type="taxonomic scope" value="Bacteria"/>
</dbReference>
<dbReference type="PROSITE" id="PS50880">
    <property type="entry name" value="TOPRIM"/>
    <property type="match status" value="1"/>
</dbReference>
<dbReference type="GO" id="GO:1990077">
    <property type="term" value="C:primosome complex"/>
    <property type="evidence" value="ECO:0007669"/>
    <property type="project" value="UniProtKB-KW"/>
</dbReference>
<dbReference type="PANTHER" id="PTHR30313:SF2">
    <property type="entry name" value="DNA PRIMASE"/>
    <property type="match status" value="1"/>
</dbReference>
<keyword evidence="17" id="KW-1185">Reference proteome</keyword>
<dbReference type="InterPro" id="IPR050219">
    <property type="entry name" value="DnaG_primase"/>
</dbReference>
<dbReference type="InterPro" id="IPR030846">
    <property type="entry name" value="DnaG_bac"/>
</dbReference>
<dbReference type="Pfam" id="PF08275">
    <property type="entry name" value="DNAG_N"/>
    <property type="match status" value="1"/>
</dbReference>
<dbReference type="InterPro" id="IPR013264">
    <property type="entry name" value="DNAG_N"/>
</dbReference>
<dbReference type="EMBL" id="CP003155">
    <property type="protein sequence ID" value="AEV28303.1"/>
    <property type="molecule type" value="Genomic_DNA"/>
</dbReference>
<comment type="function">
    <text evidence="12 13">RNA polymerase that catalyzes the synthesis of short RNA molecules used as primers for DNA polymerase during DNA replication.</text>
</comment>
<keyword evidence="4 12" id="KW-0548">Nucleotidyltransferase</keyword>
<comment type="catalytic activity">
    <reaction evidence="12">
        <text>ssDNA + n NTP = ssDNA/pppN(pN)n-1 hybrid + (n-1) diphosphate.</text>
        <dbReference type="EC" id="2.7.7.101"/>
    </reaction>
</comment>
<dbReference type="OrthoDB" id="9803773at2"/>
<evidence type="ECO:0000256" key="2">
    <source>
        <dbReference type="ARBA" id="ARBA00022515"/>
    </source>
</evidence>
<dbReference type="HOGENOM" id="CLU_013501_3_3_12"/>
<dbReference type="SMART" id="SM00400">
    <property type="entry name" value="ZnF_CHCC"/>
    <property type="match status" value="1"/>
</dbReference>
<keyword evidence="8 12" id="KW-0862">Zinc</keyword>
<keyword evidence="7 12" id="KW-0863">Zinc-finger</keyword>
<feature type="domain" description="Toprim" evidence="15">
    <location>
        <begin position="256"/>
        <end position="337"/>
    </location>
</feature>